<comment type="catalytic activity">
    <reaction evidence="4">
        <text>a 5'-end (N(7)-methyl 5'-triphosphoguanosine)-ribonucleoside in snoRNA + S-adenosyl-L-methionine = a 5'-end (N(2),N(7)-dimethyl 5'-triphosphoguanosine)-ribonucleoside in snoRNA + S-adenosyl-L-homocysteine + H(+)</text>
        <dbReference type="Rhea" id="RHEA:78475"/>
        <dbReference type="Rhea" id="RHEA-COMP:19086"/>
        <dbReference type="Rhea" id="RHEA-COMP:19088"/>
        <dbReference type="ChEBI" id="CHEBI:15378"/>
        <dbReference type="ChEBI" id="CHEBI:57856"/>
        <dbReference type="ChEBI" id="CHEBI:59789"/>
        <dbReference type="ChEBI" id="CHEBI:156461"/>
        <dbReference type="ChEBI" id="CHEBI:172880"/>
    </reaction>
    <physiologicalReaction direction="left-to-right" evidence="4">
        <dbReference type="Rhea" id="RHEA:78476"/>
    </physiologicalReaction>
</comment>
<dbReference type="GO" id="GO:0071164">
    <property type="term" value="F:RNA cap trimethylguanosine synthase activity"/>
    <property type="evidence" value="ECO:0007669"/>
    <property type="project" value="TreeGrafter"/>
</dbReference>
<keyword evidence="10" id="KW-1185">Reference proteome</keyword>
<feature type="compositionally biased region" description="Low complexity" evidence="8">
    <location>
        <begin position="23"/>
        <end position="32"/>
    </location>
</feature>
<comment type="similarity">
    <text evidence="2">Belongs to the methyltransferase superfamily. Trimethylguanosine synthase family.</text>
</comment>
<dbReference type="OrthoDB" id="194443at2759"/>
<evidence type="ECO:0000256" key="7">
    <source>
        <dbReference type="ARBA" id="ARBA00049790"/>
    </source>
</evidence>
<evidence type="ECO:0000313" key="10">
    <source>
        <dbReference type="Proteomes" id="UP000193411"/>
    </source>
</evidence>
<feature type="compositionally biased region" description="Basic residues" evidence="8">
    <location>
        <begin position="12"/>
        <end position="22"/>
    </location>
</feature>
<evidence type="ECO:0000313" key="9">
    <source>
        <dbReference type="EMBL" id="ORZ40228.1"/>
    </source>
</evidence>
<comment type="catalytic activity">
    <reaction evidence="5">
        <text>a 5'-end (N(2),N(7)-dimethyl 5'-triphosphoguanosine)-ribonucleoside in snRNA + S-adenosyl-L-methionine = a 5'-end (N(2),N(2),N(7)-trimethyl 5'-triphosphoguanosine)-ribonucleoside in snRNA + S-adenosyl-L-homocysteine + H(+)</text>
        <dbReference type="Rhea" id="RHEA:78479"/>
        <dbReference type="Rhea" id="RHEA-COMP:19087"/>
        <dbReference type="Rhea" id="RHEA-COMP:19089"/>
        <dbReference type="ChEBI" id="CHEBI:15378"/>
        <dbReference type="ChEBI" id="CHEBI:57856"/>
        <dbReference type="ChEBI" id="CHEBI:59789"/>
        <dbReference type="ChEBI" id="CHEBI:167623"/>
        <dbReference type="ChEBI" id="CHEBI:172880"/>
    </reaction>
    <physiologicalReaction direction="left-to-right" evidence="5">
        <dbReference type="Rhea" id="RHEA:78480"/>
    </physiologicalReaction>
</comment>
<reference evidence="9 10" key="1">
    <citation type="submission" date="2016-07" db="EMBL/GenBank/DDBJ databases">
        <title>Pervasive Adenine N6-methylation of Active Genes in Fungi.</title>
        <authorList>
            <consortium name="DOE Joint Genome Institute"/>
            <person name="Mondo S.J."/>
            <person name="Dannebaum R.O."/>
            <person name="Kuo R.C."/>
            <person name="Labutti K."/>
            <person name="Haridas S."/>
            <person name="Kuo A."/>
            <person name="Salamov A."/>
            <person name="Ahrendt S.R."/>
            <person name="Lipzen A."/>
            <person name="Sullivan W."/>
            <person name="Andreopoulos W.B."/>
            <person name="Clum A."/>
            <person name="Lindquist E."/>
            <person name="Daum C."/>
            <person name="Ramamoorthy G.K."/>
            <person name="Gryganskyi A."/>
            <person name="Culley D."/>
            <person name="Magnuson J.K."/>
            <person name="James T.Y."/>
            <person name="O'Malley M.A."/>
            <person name="Stajich J.E."/>
            <person name="Spatafora J.W."/>
            <person name="Visel A."/>
            <person name="Grigoriev I.V."/>
        </authorList>
    </citation>
    <scope>NUCLEOTIDE SEQUENCE [LARGE SCALE GENOMIC DNA]</scope>
    <source>
        <strain evidence="9 10">PL171</strain>
    </source>
</reference>
<sequence>MPLPLHSFHCQHQQRNKKRKGNRSGNASGAAAKVAHHNPNDSLSTSSNDDSQSSLTSKSTSTNVFDISSFADLLPPPATCKESLPPRVQRYWFRRKNLFSLFDSGIRMDEVGWFSVTPETFGAHLAERCRCDTIVDLFAGVGGNAIQFAYTCEIVYTVELDPVRLACSQHNAQIYDVANRIEFILGDSLTWLERTRLVPDVIFLSPPWGGQSIWTWTSIRPRSTCLWIGSFLSIIQENRLLRACLAKTRNLALYLPKNLGNGTIKQLTDLGLDVEIEEMYAWGGVRAVTLYTGALAKCPSTRTQVQGED</sequence>
<dbReference type="Gene3D" id="3.40.50.150">
    <property type="entry name" value="Vaccinia Virus protein VP39"/>
    <property type="match status" value="1"/>
</dbReference>
<dbReference type="STRING" id="765915.A0A1Y2I045"/>
<feature type="region of interest" description="Disordered" evidence="8">
    <location>
        <begin position="1"/>
        <end position="58"/>
    </location>
</feature>
<evidence type="ECO:0000256" key="6">
    <source>
        <dbReference type="ARBA" id="ARBA00049075"/>
    </source>
</evidence>
<dbReference type="PANTHER" id="PTHR14741:SF32">
    <property type="entry name" value="TRIMETHYLGUANOSINE SYNTHASE"/>
    <property type="match status" value="1"/>
</dbReference>
<proteinExistence type="inferred from homology"/>
<keyword evidence="9" id="KW-0489">Methyltransferase</keyword>
<name>A0A1Y2I045_9FUNG</name>
<comment type="catalytic activity">
    <reaction evidence="6">
        <text>a 5'-end (N(7)-methyl 5'-triphosphoguanosine)-ribonucleoside in snRNA + S-adenosyl-L-methionine = a 5'-end (N(2),N(7)-dimethyl 5'-triphosphoguanosine)-ribonucleoside in snRNA + S-adenosyl-L-homocysteine + H(+)</text>
        <dbReference type="Rhea" id="RHEA:78471"/>
        <dbReference type="Rhea" id="RHEA-COMP:19085"/>
        <dbReference type="Rhea" id="RHEA-COMP:19087"/>
        <dbReference type="ChEBI" id="CHEBI:15378"/>
        <dbReference type="ChEBI" id="CHEBI:57856"/>
        <dbReference type="ChEBI" id="CHEBI:59789"/>
        <dbReference type="ChEBI" id="CHEBI:156461"/>
        <dbReference type="ChEBI" id="CHEBI:172880"/>
    </reaction>
    <physiologicalReaction direction="left-to-right" evidence="6">
        <dbReference type="Rhea" id="RHEA:78472"/>
    </physiologicalReaction>
</comment>
<feature type="compositionally biased region" description="Low complexity" evidence="8">
    <location>
        <begin position="40"/>
        <end position="58"/>
    </location>
</feature>
<dbReference type="SUPFAM" id="SSF53335">
    <property type="entry name" value="S-adenosyl-L-methionine-dependent methyltransferases"/>
    <property type="match status" value="1"/>
</dbReference>
<gene>
    <name evidence="9" type="ORF">BCR44DRAFT_1386422</name>
</gene>
<keyword evidence="9" id="KW-0808">Transferase</keyword>
<accession>A0A1Y2I045</accession>
<evidence type="ECO:0000256" key="8">
    <source>
        <dbReference type="SAM" id="MobiDB-lite"/>
    </source>
</evidence>
<dbReference type="Proteomes" id="UP000193411">
    <property type="component" value="Unassembled WGS sequence"/>
</dbReference>
<evidence type="ECO:0000256" key="3">
    <source>
        <dbReference type="ARBA" id="ARBA00047418"/>
    </source>
</evidence>
<dbReference type="InterPro" id="IPR029063">
    <property type="entry name" value="SAM-dependent_MTases_sf"/>
</dbReference>
<evidence type="ECO:0000256" key="5">
    <source>
        <dbReference type="ARBA" id="ARBA00048763"/>
    </source>
</evidence>
<protein>
    <recommendedName>
        <fullName evidence="1">Trimethylguanosine synthase</fullName>
    </recommendedName>
    <alternativeName>
        <fullName evidence="7">Cap-specific guanine-N(2) methyltransferase</fullName>
    </alternativeName>
</protein>
<evidence type="ECO:0000256" key="4">
    <source>
        <dbReference type="ARBA" id="ARBA00048740"/>
    </source>
</evidence>
<comment type="catalytic activity">
    <reaction evidence="3">
        <text>a 5'-end (N(2),N(7)-dimethyl 5'-triphosphoguanosine)-ribonucleoside in snoRNA + S-adenosyl-L-methionine = a 5'-end (N(2),N(2),N(7)-trimethyl 5'-triphosphoguanosine)-ribonucleoside in snoRNA + S-adenosyl-L-homocysteine + H(+)</text>
        <dbReference type="Rhea" id="RHEA:78507"/>
        <dbReference type="Rhea" id="RHEA-COMP:19088"/>
        <dbReference type="Rhea" id="RHEA-COMP:19090"/>
        <dbReference type="ChEBI" id="CHEBI:15378"/>
        <dbReference type="ChEBI" id="CHEBI:57856"/>
        <dbReference type="ChEBI" id="CHEBI:59789"/>
        <dbReference type="ChEBI" id="CHEBI:167623"/>
        <dbReference type="ChEBI" id="CHEBI:172880"/>
    </reaction>
    <physiologicalReaction direction="left-to-right" evidence="3">
        <dbReference type="Rhea" id="RHEA:78508"/>
    </physiologicalReaction>
</comment>
<organism evidence="9 10">
    <name type="scientific">Catenaria anguillulae PL171</name>
    <dbReference type="NCBI Taxonomy" id="765915"/>
    <lineage>
        <taxon>Eukaryota</taxon>
        <taxon>Fungi</taxon>
        <taxon>Fungi incertae sedis</taxon>
        <taxon>Blastocladiomycota</taxon>
        <taxon>Blastocladiomycetes</taxon>
        <taxon>Blastocladiales</taxon>
        <taxon>Catenariaceae</taxon>
        <taxon>Catenaria</taxon>
    </lineage>
</organism>
<evidence type="ECO:0000256" key="2">
    <source>
        <dbReference type="ARBA" id="ARBA00025783"/>
    </source>
</evidence>
<evidence type="ECO:0000256" key="1">
    <source>
        <dbReference type="ARBA" id="ARBA00018517"/>
    </source>
</evidence>
<dbReference type="EMBL" id="MCFL01000003">
    <property type="protein sequence ID" value="ORZ40228.1"/>
    <property type="molecule type" value="Genomic_DNA"/>
</dbReference>
<dbReference type="PANTHER" id="PTHR14741">
    <property type="entry name" value="S-ADENOSYLMETHIONINE-DEPENDENT METHYLTRANSFERASE RELATED"/>
    <property type="match status" value="1"/>
</dbReference>
<dbReference type="Pfam" id="PF09445">
    <property type="entry name" value="Methyltransf_15"/>
    <property type="match status" value="1"/>
</dbReference>
<dbReference type="AlphaFoldDB" id="A0A1Y2I045"/>
<dbReference type="CDD" id="cd02440">
    <property type="entry name" value="AdoMet_MTases"/>
    <property type="match status" value="1"/>
</dbReference>
<dbReference type="InterPro" id="IPR019012">
    <property type="entry name" value="RNA_cap_Gua-N2-MeTrfase"/>
</dbReference>
<dbReference type="GO" id="GO:0005634">
    <property type="term" value="C:nucleus"/>
    <property type="evidence" value="ECO:0007669"/>
    <property type="project" value="TreeGrafter"/>
</dbReference>
<comment type="caution">
    <text evidence="9">The sequence shown here is derived from an EMBL/GenBank/DDBJ whole genome shotgun (WGS) entry which is preliminary data.</text>
</comment>